<keyword evidence="4 9" id="KW-1003">Cell membrane</keyword>
<dbReference type="InterPro" id="IPR000412">
    <property type="entry name" value="ABC_2_transport"/>
</dbReference>
<evidence type="ECO:0000256" key="3">
    <source>
        <dbReference type="ARBA" id="ARBA00022448"/>
    </source>
</evidence>
<dbReference type="Pfam" id="PF01061">
    <property type="entry name" value="ABC2_membrane"/>
    <property type="match status" value="1"/>
</dbReference>
<evidence type="ECO:0000256" key="1">
    <source>
        <dbReference type="ARBA" id="ARBA00004429"/>
    </source>
</evidence>
<evidence type="ECO:0000256" key="6">
    <source>
        <dbReference type="ARBA" id="ARBA00022692"/>
    </source>
</evidence>
<dbReference type="InterPro" id="IPR047817">
    <property type="entry name" value="ABC2_TM_bact-type"/>
</dbReference>
<keyword evidence="7 9" id="KW-1133">Transmembrane helix</keyword>
<comment type="subcellular location">
    <subcellularLocation>
        <location evidence="1">Cell inner membrane</location>
        <topology evidence="1">Multi-pass membrane protein</topology>
    </subcellularLocation>
    <subcellularLocation>
        <location evidence="9">Cell membrane</location>
        <topology evidence="9">Multi-pass membrane protein</topology>
    </subcellularLocation>
</comment>
<evidence type="ECO:0000259" key="10">
    <source>
        <dbReference type="PROSITE" id="PS51012"/>
    </source>
</evidence>
<feature type="transmembrane region" description="Helical" evidence="9">
    <location>
        <begin position="195"/>
        <end position="214"/>
    </location>
</feature>
<evidence type="ECO:0000256" key="8">
    <source>
        <dbReference type="ARBA" id="ARBA00023136"/>
    </source>
</evidence>
<organism evidence="11 12">
    <name type="scientific">Reichenbachiella ulvae</name>
    <dbReference type="NCBI Taxonomy" id="2980104"/>
    <lineage>
        <taxon>Bacteria</taxon>
        <taxon>Pseudomonadati</taxon>
        <taxon>Bacteroidota</taxon>
        <taxon>Cytophagia</taxon>
        <taxon>Cytophagales</taxon>
        <taxon>Reichenbachiellaceae</taxon>
        <taxon>Reichenbachiella</taxon>
    </lineage>
</organism>
<dbReference type="PANTHER" id="PTHR30413:SF8">
    <property type="entry name" value="TRANSPORT PERMEASE PROTEIN"/>
    <property type="match status" value="1"/>
</dbReference>
<dbReference type="PROSITE" id="PS51012">
    <property type="entry name" value="ABC_TM2"/>
    <property type="match status" value="1"/>
</dbReference>
<reference evidence="11 12" key="1">
    <citation type="submission" date="2022-10" db="EMBL/GenBank/DDBJ databases">
        <title>Comparative genomics and taxonomic characterization of three novel marine species of genus Reichenbachiella exhibiting antioxidant and polysaccharide degradation activities.</title>
        <authorList>
            <person name="Muhammad N."/>
            <person name="Lee Y.-J."/>
            <person name="Ko J."/>
            <person name="Kim S.-G."/>
        </authorList>
    </citation>
    <scope>NUCLEOTIDE SEQUENCE [LARGE SCALE GENOMIC DNA]</scope>
    <source>
        <strain evidence="11 12">ABR2-5</strain>
    </source>
</reference>
<sequence>MSKAKEEWDTVILPERGLLDVHLGEIWKYRDLLRMFVKRDFVTYYKQTILGPLWFFIQPIFTTLTYMLIFGNVAKISTDGMPQLLFYMSGVTAWNYFSECFNKTSTVFKDNQAIFGKVHFPRLITPLSIVISNLVKFGIQLLLFVLILLYYLWSGTSAAPNMALLLLPFLILLMAALGLGAGMLITSLTTKYRDLVFLLQFGIQLLMYATPVIYPLSTIPEKYQWIIMANPMSGIVETFRYAFLGSGQLNWQLLGYDALVTFFILIIGILVFNKTERSFMDTV</sequence>
<protein>
    <recommendedName>
        <fullName evidence="9">Transport permease protein</fullName>
    </recommendedName>
</protein>
<evidence type="ECO:0000256" key="2">
    <source>
        <dbReference type="ARBA" id="ARBA00007783"/>
    </source>
</evidence>
<evidence type="ECO:0000256" key="4">
    <source>
        <dbReference type="ARBA" id="ARBA00022475"/>
    </source>
</evidence>
<keyword evidence="6 9" id="KW-0812">Transmembrane</keyword>
<comment type="similarity">
    <text evidence="2 9">Belongs to the ABC-2 integral membrane protein family.</text>
</comment>
<comment type="caution">
    <text evidence="11">The sequence shown here is derived from an EMBL/GenBank/DDBJ whole genome shotgun (WGS) entry which is preliminary data.</text>
</comment>
<feature type="domain" description="ABC transmembrane type-2" evidence="10">
    <location>
        <begin position="50"/>
        <end position="275"/>
    </location>
</feature>
<dbReference type="PANTHER" id="PTHR30413">
    <property type="entry name" value="INNER MEMBRANE TRANSPORT PERMEASE"/>
    <property type="match status" value="1"/>
</dbReference>
<gene>
    <name evidence="11" type="ORF">N7U62_19205</name>
</gene>
<evidence type="ECO:0000313" key="12">
    <source>
        <dbReference type="Proteomes" id="UP001300692"/>
    </source>
</evidence>
<keyword evidence="8 9" id="KW-0472">Membrane</keyword>
<proteinExistence type="inferred from homology"/>
<evidence type="ECO:0000313" key="11">
    <source>
        <dbReference type="EMBL" id="MCV9388815.1"/>
    </source>
</evidence>
<dbReference type="InterPro" id="IPR013525">
    <property type="entry name" value="ABC2_TM"/>
</dbReference>
<dbReference type="RefSeq" id="WP_264139707.1">
    <property type="nucleotide sequence ID" value="NZ_JAOYOD010000001.1"/>
</dbReference>
<keyword evidence="12" id="KW-1185">Reference proteome</keyword>
<dbReference type="PRINTS" id="PR00164">
    <property type="entry name" value="ABC2TRNSPORT"/>
</dbReference>
<dbReference type="Proteomes" id="UP001300692">
    <property type="component" value="Unassembled WGS sequence"/>
</dbReference>
<feature type="transmembrane region" description="Helical" evidence="9">
    <location>
        <begin position="53"/>
        <end position="74"/>
    </location>
</feature>
<comment type="caution">
    <text evidence="9">Lacks conserved residue(s) required for the propagation of feature annotation.</text>
</comment>
<evidence type="ECO:0000256" key="9">
    <source>
        <dbReference type="RuleBase" id="RU361157"/>
    </source>
</evidence>
<keyword evidence="3 9" id="KW-0813">Transport</keyword>
<feature type="transmembrane region" description="Helical" evidence="9">
    <location>
        <begin position="127"/>
        <end position="153"/>
    </location>
</feature>
<keyword evidence="5" id="KW-0997">Cell inner membrane</keyword>
<evidence type="ECO:0000256" key="5">
    <source>
        <dbReference type="ARBA" id="ARBA00022519"/>
    </source>
</evidence>
<evidence type="ECO:0000256" key="7">
    <source>
        <dbReference type="ARBA" id="ARBA00022989"/>
    </source>
</evidence>
<feature type="transmembrane region" description="Helical" evidence="9">
    <location>
        <begin position="165"/>
        <end position="188"/>
    </location>
</feature>
<name>A0ABT3CZ94_9BACT</name>
<dbReference type="EMBL" id="JAOYOD010000001">
    <property type="protein sequence ID" value="MCV9388815.1"/>
    <property type="molecule type" value="Genomic_DNA"/>
</dbReference>
<accession>A0ABT3CZ94</accession>
<feature type="transmembrane region" description="Helical" evidence="9">
    <location>
        <begin position="253"/>
        <end position="272"/>
    </location>
</feature>